<dbReference type="GO" id="GO:0016740">
    <property type="term" value="F:transferase activity"/>
    <property type="evidence" value="ECO:0007669"/>
    <property type="project" value="UniProtKB-KW"/>
</dbReference>
<comment type="catalytic activity">
    <reaction evidence="10">
        <text>L-threonyl-[protein] + FAD = FMN-L-threonyl-[protein] + AMP + H(+)</text>
        <dbReference type="Rhea" id="RHEA:36847"/>
        <dbReference type="Rhea" id="RHEA-COMP:11060"/>
        <dbReference type="Rhea" id="RHEA-COMP:11061"/>
        <dbReference type="ChEBI" id="CHEBI:15378"/>
        <dbReference type="ChEBI" id="CHEBI:30013"/>
        <dbReference type="ChEBI" id="CHEBI:57692"/>
        <dbReference type="ChEBI" id="CHEBI:74257"/>
        <dbReference type="ChEBI" id="CHEBI:456215"/>
        <dbReference type="EC" id="2.7.1.180"/>
    </reaction>
</comment>
<gene>
    <name evidence="11" type="ORF">JCM15548_11017</name>
</gene>
<dbReference type="SUPFAM" id="SSF143631">
    <property type="entry name" value="ApbE-like"/>
    <property type="match status" value="1"/>
</dbReference>
<evidence type="ECO:0000256" key="3">
    <source>
        <dbReference type="ARBA" id="ARBA00016337"/>
    </source>
</evidence>
<dbReference type="Gene3D" id="3.10.520.10">
    <property type="entry name" value="ApbE-like domains"/>
    <property type="match status" value="1"/>
</dbReference>
<keyword evidence="4" id="KW-0285">Flavoprotein</keyword>
<sequence length="285" mass="31030">MGTRFNLVLETKTEASNEALSGEVAVMLKEEEARMSCYMEEAELSVINRKAAHSAVKVSDPLARVFDACDYFYQATDGAFDAGLLHLTRTLKSGDLSLEEAAVMGEVGWKQVDWNPKTREIKFKGPLAGIDLGGIGKGWAVEKVRDFLLEKGVEIAFISFGESTVATIGTHPLGDCWPLTIHHPVSQVSMLIELKDDALSVSGLKEKGDAQTKEGVPHIIRAANNTVVEEDQLIVVKAPSPLTAEVLSTAVMAANEHQRAVIFDNFPDVSIYECVTGEPVFNRLL</sequence>
<keyword evidence="12" id="KW-1185">Reference proteome</keyword>
<dbReference type="STRING" id="1236989.JCM15548_11017"/>
<evidence type="ECO:0000256" key="9">
    <source>
        <dbReference type="ARBA" id="ARBA00031306"/>
    </source>
</evidence>
<comment type="caution">
    <text evidence="11">The sequence shown here is derived from an EMBL/GenBank/DDBJ whole genome shotgun (WGS) entry which is preliminary data.</text>
</comment>
<dbReference type="GO" id="GO:0046872">
    <property type="term" value="F:metal ion binding"/>
    <property type="evidence" value="ECO:0007669"/>
    <property type="project" value="UniProtKB-KW"/>
</dbReference>
<proteinExistence type="predicted"/>
<keyword evidence="7" id="KW-0274">FAD</keyword>
<evidence type="ECO:0000256" key="7">
    <source>
        <dbReference type="ARBA" id="ARBA00022827"/>
    </source>
</evidence>
<evidence type="ECO:0000256" key="2">
    <source>
        <dbReference type="ARBA" id="ARBA00011955"/>
    </source>
</evidence>
<dbReference type="AlphaFoldDB" id="A0A0E9LTI7"/>
<evidence type="ECO:0000256" key="4">
    <source>
        <dbReference type="ARBA" id="ARBA00022630"/>
    </source>
</evidence>
<comment type="cofactor">
    <cofactor evidence="1">
        <name>Mg(2+)</name>
        <dbReference type="ChEBI" id="CHEBI:18420"/>
    </cofactor>
</comment>
<dbReference type="PANTHER" id="PTHR30040:SF2">
    <property type="entry name" value="FAD:PROTEIN FMN TRANSFERASE"/>
    <property type="match status" value="1"/>
</dbReference>
<keyword evidence="6" id="KW-0479">Metal-binding</keyword>
<evidence type="ECO:0000313" key="12">
    <source>
        <dbReference type="Proteomes" id="UP000032900"/>
    </source>
</evidence>
<dbReference type="PANTHER" id="PTHR30040">
    <property type="entry name" value="THIAMINE BIOSYNTHESIS LIPOPROTEIN APBE"/>
    <property type="match status" value="1"/>
</dbReference>
<dbReference type="Pfam" id="PF02424">
    <property type="entry name" value="ApbE"/>
    <property type="match status" value="1"/>
</dbReference>
<name>A0A0E9LTI7_9BACT</name>
<keyword evidence="5" id="KW-0808">Transferase</keyword>
<dbReference type="InterPro" id="IPR024932">
    <property type="entry name" value="ApbE"/>
</dbReference>
<evidence type="ECO:0000256" key="1">
    <source>
        <dbReference type="ARBA" id="ARBA00001946"/>
    </source>
</evidence>
<evidence type="ECO:0000256" key="10">
    <source>
        <dbReference type="ARBA" id="ARBA00048540"/>
    </source>
</evidence>
<evidence type="ECO:0000256" key="5">
    <source>
        <dbReference type="ARBA" id="ARBA00022679"/>
    </source>
</evidence>
<dbReference type="EC" id="2.7.1.180" evidence="2"/>
<reference evidence="11 12" key="1">
    <citation type="journal article" date="2015" name="Microbes Environ.">
        <title>Distribution and evolution of nitrogen fixation genes in the phylum bacteroidetes.</title>
        <authorList>
            <person name="Inoue J."/>
            <person name="Oshima K."/>
            <person name="Suda W."/>
            <person name="Sakamoto M."/>
            <person name="Iino T."/>
            <person name="Noda S."/>
            <person name="Hongoh Y."/>
            <person name="Hattori M."/>
            <person name="Ohkuma M."/>
        </authorList>
    </citation>
    <scope>NUCLEOTIDE SEQUENCE [LARGE SCALE GENOMIC DNA]</scope>
    <source>
        <strain evidence="11">JCM 15548</strain>
    </source>
</reference>
<accession>A0A0E9LTI7</accession>
<organism evidence="11 12">
    <name type="scientific">Geofilum rubicundum JCM 15548</name>
    <dbReference type="NCBI Taxonomy" id="1236989"/>
    <lineage>
        <taxon>Bacteria</taxon>
        <taxon>Pseudomonadati</taxon>
        <taxon>Bacteroidota</taxon>
        <taxon>Bacteroidia</taxon>
        <taxon>Marinilabiliales</taxon>
        <taxon>Marinilabiliaceae</taxon>
        <taxon>Geofilum</taxon>
    </lineage>
</organism>
<keyword evidence="11" id="KW-0449">Lipoprotein</keyword>
<dbReference type="InterPro" id="IPR003374">
    <property type="entry name" value="ApbE-like_sf"/>
</dbReference>
<evidence type="ECO:0000256" key="6">
    <source>
        <dbReference type="ARBA" id="ARBA00022723"/>
    </source>
</evidence>
<evidence type="ECO:0000313" key="11">
    <source>
        <dbReference type="EMBL" id="GAO28882.1"/>
    </source>
</evidence>
<dbReference type="EMBL" id="BAZW01000005">
    <property type="protein sequence ID" value="GAO28882.1"/>
    <property type="molecule type" value="Genomic_DNA"/>
</dbReference>
<dbReference type="Proteomes" id="UP000032900">
    <property type="component" value="Unassembled WGS sequence"/>
</dbReference>
<protein>
    <recommendedName>
        <fullName evidence="3">FAD:protein FMN transferase</fullName>
        <ecNumber evidence="2">2.7.1.180</ecNumber>
    </recommendedName>
    <alternativeName>
        <fullName evidence="9">Flavin transferase</fullName>
    </alternativeName>
</protein>
<keyword evidence="8" id="KW-0460">Magnesium</keyword>
<evidence type="ECO:0000256" key="8">
    <source>
        <dbReference type="ARBA" id="ARBA00022842"/>
    </source>
</evidence>